<dbReference type="Gene3D" id="1.10.287.1040">
    <property type="entry name" value="Exonuclease VII, small subunit"/>
    <property type="match status" value="1"/>
</dbReference>
<evidence type="ECO:0000256" key="6">
    <source>
        <dbReference type="HAMAP-Rule" id="MF_00337"/>
    </source>
</evidence>
<keyword evidence="4 6" id="KW-0378">Hydrolase</keyword>
<feature type="region of interest" description="Disordered" evidence="7">
    <location>
        <begin position="79"/>
        <end position="105"/>
    </location>
</feature>
<dbReference type="HAMAP" id="MF_00337">
    <property type="entry name" value="Exonuc_7_S"/>
    <property type="match status" value="1"/>
</dbReference>
<dbReference type="SUPFAM" id="SSF116842">
    <property type="entry name" value="XseB-like"/>
    <property type="match status" value="1"/>
</dbReference>
<protein>
    <recommendedName>
        <fullName evidence="6">Exodeoxyribonuclease 7 small subunit</fullName>
        <ecNumber evidence="6">3.1.11.6</ecNumber>
    </recommendedName>
    <alternativeName>
        <fullName evidence="6">Exodeoxyribonuclease VII small subunit</fullName>
        <shortName evidence="6">Exonuclease VII small subunit</shortName>
    </alternativeName>
</protein>
<dbReference type="EMBL" id="AP019620">
    <property type="protein sequence ID" value="BBJ41259.1"/>
    <property type="molecule type" value="Genomic_DNA"/>
</dbReference>
<proteinExistence type="inferred from homology"/>
<evidence type="ECO:0000256" key="5">
    <source>
        <dbReference type="ARBA" id="ARBA00022839"/>
    </source>
</evidence>
<feature type="compositionally biased region" description="Polar residues" evidence="7">
    <location>
        <begin position="7"/>
        <end position="24"/>
    </location>
</feature>
<evidence type="ECO:0000256" key="3">
    <source>
        <dbReference type="ARBA" id="ARBA00022722"/>
    </source>
</evidence>
<dbReference type="GO" id="GO:0009318">
    <property type="term" value="C:exodeoxyribonuclease VII complex"/>
    <property type="evidence" value="ECO:0007669"/>
    <property type="project" value="UniProtKB-UniRule"/>
</dbReference>
<evidence type="ECO:0000256" key="1">
    <source>
        <dbReference type="ARBA" id="ARBA00009998"/>
    </source>
</evidence>
<keyword evidence="3 6" id="KW-0540">Nuclease</keyword>
<comment type="subunit">
    <text evidence="6">Heterooligomer composed of large and small subunits.</text>
</comment>
<evidence type="ECO:0000256" key="4">
    <source>
        <dbReference type="ARBA" id="ARBA00022801"/>
    </source>
</evidence>
<dbReference type="Pfam" id="PF02609">
    <property type="entry name" value="Exonuc_VII_S"/>
    <property type="match status" value="1"/>
</dbReference>
<dbReference type="PANTHER" id="PTHR34137">
    <property type="entry name" value="EXODEOXYRIBONUCLEASE 7 SMALL SUBUNIT"/>
    <property type="match status" value="1"/>
</dbReference>
<comment type="catalytic activity">
    <reaction evidence="6">
        <text>Exonucleolytic cleavage in either 5'- to 3'- or 3'- to 5'-direction to yield nucleoside 5'-phosphates.</text>
        <dbReference type="EC" id="3.1.11.6"/>
    </reaction>
</comment>
<dbReference type="NCBIfam" id="NF002139">
    <property type="entry name" value="PRK00977.1-3"/>
    <property type="match status" value="1"/>
</dbReference>
<keyword evidence="2 6" id="KW-0963">Cytoplasm</keyword>
<dbReference type="EC" id="3.1.11.6" evidence="6"/>
<evidence type="ECO:0000313" key="9">
    <source>
        <dbReference type="Proteomes" id="UP000463951"/>
    </source>
</evidence>
<organism evidence="8 9">
    <name type="scientific">Streptomyces antimycoticus</name>
    <dbReference type="NCBI Taxonomy" id="68175"/>
    <lineage>
        <taxon>Bacteria</taxon>
        <taxon>Bacillati</taxon>
        <taxon>Actinomycetota</taxon>
        <taxon>Actinomycetes</taxon>
        <taxon>Kitasatosporales</taxon>
        <taxon>Streptomycetaceae</taxon>
        <taxon>Streptomyces</taxon>
        <taxon>Streptomyces violaceusniger group</taxon>
    </lineage>
</organism>
<comment type="subcellular location">
    <subcellularLocation>
        <location evidence="6">Cytoplasm</location>
    </subcellularLocation>
</comment>
<sequence length="162" mass="18073">MAKTDEQAQQTAQSDAPRAQTTLGYEQARDELVEVVRRLEAGGTSLEESLALWERGEELAKVCRRWLEGARARLDAALADETDADGDGAAGAPKARSARRRDDRRRFTAHRLSLTPYYSPPTGRAELLPAVVRPHSIHRVRPGRAAHCVIQSTFRTLRRLFS</sequence>
<name>A0A499UX31_9ACTN</name>
<accession>A0A499UX31</accession>
<dbReference type="GO" id="GO:0006308">
    <property type="term" value="P:DNA catabolic process"/>
    <property type="evidence" value="ECO:0007669"/>
    <property type="project" value="UniProtKB-UniRule"/>
</dbReference>
<dbReference type="AlphaFoldDB" id="A0A499UX31"/>
<comment type="similarity">
    <text evidence="1 6">Belongs to the XseB family.</text>
</comment>
<dbReference type="Proteomes" id="UP000463951">
    <property type="component" value="Chromosome"/>
</dbReference>
<feature type="region of interest" description="Disordered" evidence="7">
    <location>
        <begin position="1"/>
        <end position="25"/>
    </location>
</feature>
<dbReference type="NCBIfam" id="TIGR01280">
    <property type="entry name" value="xseB"/>
    <property type="match status" value="1"/>
</dbReference>
<dbReference type="GO" id="GO:0008855">
    <property type="term" value="F:exodeoxyribonuclease VII activity"/>
    <property type="evidence" value="ECO:0007669"/>
    <property type="project" value="UniProtKB-UniRule"/>
</dbReference>
<dbReference type="InterPro" id="IPR037004">
    <property type="entry name" value="Exonuc_VII_ssu_sf"/>
</dbReference>
<comment type="function">
    <text evidence="6">Bidirectionally degrades single-stranded DNA into large acid-insoluble oligonucleotides, which are then degraded further into small acid-soluble oligonucleotides.</text>
</comment>
<dbReference type="GO" id="GO:0005829">
    <property type="term" value="C:cytosol"/>
    <property type="evidence" value="ECO:0007669"/>
    <property type="project" value="TreeGrafter"/>
</dbReference>
<gene>
    <name evidence="6" type="primary">xseB</name>
    <name evidence="8" type="ORF">SSPO_039770</name>
</gene>
<evidence type="ECO:0000256" key="2">
    <source>
        <dbReference type="ARBA" id="ARBA00022490"/>
    </source>
</evidence>
<keyword evidence="5 6" id="KW-0269">Exonuclease</keyword>
<dbReference type="PANTHER" id="PTHR34137:SF1">
    <property type="entry name" value="EXODEOXYRIBONUCLEASE 7 SMALL SUBUNIT"/>
    <property type="match status" value="1"/>
</dbReference>
<reference evidence="8 9" key="1">
    <citation type="journal article" date="2020" name="Int. J. Syst. Evol. Microbiol.">
        <title>Reclassification of Streptomyces castelarensis and Streptomyces sporoclivatus as later heterotypic synonyms of Streptomyces antimycoticus.</title>
        <authorList>
            <person name="Komaki H."/>
            <person name="Tamura T."/>
        </authorList>
    </citation>
    <scope>NUCLEOTIDE SEQUENCE [LARGE SCALE GENOMIC DNA]</scope>
    <source>
        <strain evidence="8 9">NBRC 100767</strain>
    </source>
</reference>
<dbReference type="InterPro" id="IPR003761">
    <property type="entry name" value="Exonuc_VII_S"/>
</dbReference>
<evidence type="ECO:0000256" key="7">
    <source>
        <dbReference type="SAM" id="MobiDB-lite"/>
    </source>
</evidence>
<evidence type="ECO:0000313" key="8">
    <source>
        <dbReference type="EMBL" id="BBJ41259.1"/>
    </source>
</evidence>